<dbReference type="GO" id="GO:0005737">
    <property type="term" value="C:cytoplasm"/>
    <property type="evidence" value="ECO:0007669"/>
    <property type="project" value="UniProtKB-ARBA"/>
</dbReference>
<dbReference type="Gene3D" id="1.10.3630.10">
    <property type="entry name" value="yeast vps74-n-term truncation variant domain like"/>
    <property type="match status" value="1"/>
</dbReference>
<evidence type="ECO:0000313" key="7">
    <source>
        <dbReference type="Proteomes" id="UP000534306"/>
    </source>
</evidence>
<dbReference type="GO" id="GO:0070273">
    <property type="term" value="F:phosphatidylinositol-4-phosphate binding"/>
    <property type="evidence" value="ECO:0007669"/>
    <property type="project" value="InterPro"/>
</dbReference>
<comment type="caution">
    <text evidence="6">The sequence shown here is derived from an EMBL/GenBank/DDBJ whole genome shotgun (WGS) entry which is preliminary data.</text>
</comment>
<reference evidence="5 8" key="2">
    <citation type="submission" date="2020-08" db="EMBL/GenBank/DDBJ databases">
        <title>Sequencing the genomes of 1000 actinobacteria strains.</title>
        <authorList>
            <person name="Klenk H.-P."/>
        </authorList>
    </citation>
    <scope>NUCLEOTIDE SEQUENCE [LARGE SCALE GENOMIC DNA]</scope>
    <source>
        <strain evidence="5 8">DSM 15626</strain>
    </source>
</reference>
<reference evidence="6 7" key="1">
    <citation type="submission" date="2020-05" db="EMBL/GenBank/DDBJ databases">
        <title>Genome sequence of Kribbella sandramycini ATCC 39419.</title>
        <authorList>
            <person name="Maclea K.S."/>
            <person name="Fair J.L."/>
        </authorList>
    </citation>
    <scope>NUCLEOTIDE SEQUENCE [LARGE SCALE GENOMIC DNA]</scope>
    <source>
        <strain evidence="6 7">ATCC 39419</strain>
    </source>
</reference>
<organism evidence="6 7">
    <name type="scientific">Kribbella sandramycini</name>
    <dbReference type="NCBI Taxonomy" id="60450"/>
    <lineage>
        <taxon>Bacteria</taxon>
        <taxon>Bacillati</taxon>
        <taxon>Actinomycetota</taxon>
        <taxon>Actinomycetes</taxon>
        <taxon>Propionibacteriales</taxon>
        <taxon>Kribbellaceae</taxon>
        <taxon>Kribbella</taxon>
    </lineage>
</organism>
<keyword evidence="4" id="KW-0472">Membrane</keyword>
<keyword evidence="7" id="KW-1185">Reference proteome</keyword>
<protein>
    <submittedName>
        <fullName evidence="6">GPP34 family phosphoprotein</fullName>
    </submittedName>
</protein>
<evidence type="ECO:0000313" key="8">
    <source>
        <dbReference type="Proteomes" id="UP000553957"/>
    </source>
</evidence>
<keyword evidence="3" id="KW-0446">Lipid-binding</keyword>
<name>A0A7Y4P2W0_9ACTN</name>
<evidence type="ECO:0000256" key="4">
    <source>
        <dbReference type="ARBA" id="ARBA00023136"/>
    </source>
</evidence>
<dbReference type="AlphaFoldDB" id="A0A7Y4P2W0"/>
<dbReference type="InterPro" id="IPR038261">
    <property type="entry name" value="GPP34-like_sf"/>
</dbReference>
<dbReference type="InterPro" id="IPR008628">
    <property type="entry name" value="GPP34-like"/>
</dbReference>
<dbReference type="Proteomes" id="UP000534306">
    <property type="component" value="Unassembled WGS sequence"/>
</dbReference>
<evidence type="ECO:0000313" key="6">
    <source>
        <dbReference type="EMBL" id="NOL44448.1"/>
    </source>
</evidence>
<proteinExistence type="predicted"/>
<comment type="subcellular location">
    <subcellularLocation>
        <location evidence="1">Golgi apparatus membrane</location>
        <topology evidence="1">Peripheral membrane protein</topology>
        <orientation evidence="1">Cytoplasmic side</orientation>
    </subcellularLocation>
</comment>
<dbReference type="EMBL" id="JABJRC010000008">
    <property type="protein sequence ID" value="NOL44448.1"/>
    <property type="molecule type" value="Genomic_DNA"/>
</dbReference>
<sequence>MSETMMMMSRVRRPAGVGAPSVPSALAARMFLLAYDPAKGRLTAKAKLGRTLRAAALIDLQLRGNLADDNGKARVESKAAVPTDEVLIGILADIEASRPKKWRAWIDRRQGAILRQVRDGLEQEQVIKVERGRLFGLIPIDRVAVRHPLVRRQLAQRATDVLRPSRPVSQVDLRDAALIVLAATADLRVVLTKEQQRQHKNRLAQLAVRVGPVAPALKKALQAAQHASSGAA</sequence>
<dbReference type="EMBL" id="JACHKF010000001">
    <property type="protein sequence ID" value="MBB6571806.1"/>
    <property type="molecule type" value="Genomic_DNA"/>
</dbReference>
<dbReference type="Proteomes" id="UP000553957">
    <property type="component" value="Unassembled WGS sequence"/>
</dbReference>
<evidence type="ECO:0000313" key="5">
    <source>
        <dbReference type="EMBL" id="MBB6571806.1"/>
    </source>
</evidence>
<evidence type="ECO:0000256" key="1">
    <source>
        <dbReference type="ARBA" id="ARBA00004255"/>
    </source>
</evidence>
<dbReference type="GO" id="GO:0012505">
    <property type="term" value="C:endomembrane system"/>
    <property type="evidence" value="ECO:0007669"/>
    <property type="project" value="UniProtKB-ARBA"/>
</dbReference>
<evidence type="ECO:0000256" key="2">
    <source>
        <dbReference type="ARBA" id="ARBA00023034"/>
    </source>
</evidence>
<dbReference type="Pfam" id="PF05719">
    <property type="entry name" value="GPP34"/>
    <property type="match status" value="1"/>
</dbReference>
<keyword evidence="2" id="KW-0333">Golgi apparatus</keyword>
<dbReference type="RefSeq" id="WP_171677681.1">
    <property type="nucleotide sequence ID" value="NZ_BAAAGT010000009.1"/>
</dbReference>
<accession>A0A7Y4P2W0</accession>
<gene>
    <name evidence="5" type="ORF">HNR71_007443</name>
    <name evidence="6" type="ORF">HPO96_29795</name>
</gene>
<evidence type="ECO:0000256" key="3">
    <source>
        <dbReference type="ARBA" id="ARBA00023121"/>
    </source>
</evidence>